<dbReference type="RefSeq" id="WP_161057984.1">
    <property type="nucleotide sequence ID" value="NZ_WWCT01000035.1"/>
</dbReference>
<proteinExistence type="predicted"/>
<name>A0ABW9W879_9BURK</name>
<dbReference type="Proteomes" id="UP000642144">
    <property type="component" value="Unassembled WGS sequence"/>
</dbReference>
<dbReference type="PANTHER" id="PTHR35372">
    <property type="entry name" value="ATP BINDING PROTEIN-RELATED"/>
    <property type="match status" value="1"/>
</dbReference>
<reference evidence="5 6" key="1">
    <citation type="submission" date="2019-12" db="EMBL/GenBank/DDBJ databases">
        <title>Novel species isolated from a subtropical stream in China.</title>
        <authorList>
            <person name="Lu H."/>
        </authorList>
    </citation>
    <scope>NUCLEOTIDE SEQUENCE [LARGE SCALE GENOMIC DNA]</scope>
    <source>
        <strain evidence="5 6">CY42W</strain>
    </source>
</reference>
<dbReference type="Pfam" id="PF08706">
    <property type="entry name" value="D5_N"/>
    <property type="match status" value="1"/>
</dbReference>
<evidence type="ECO:0000313" key="6">
    <source>
        <dbReference type="Proteomes" id="UP000642144"/>
    </source>
</evidence>
<evidence type="ECO:0000256" key="1">
    <source>
        <dbReference type="ARBA" id="ARBA00022741"/>
    </source>
</evidence>
<dbReference type="InterPro" id="IPR045455">
    <property type="entry name" value="NrS-1_pol-like_helicase"/>
</dbReference>
<keyword evidence="3" id="KW-0067">ATP-binding</keyword>
<evidence type="ECO:0000313" key="5">
    <source>
        <dbReference type="EMBL" id="MYN30292.1"/>
    </source>
</evidence>
<dbReference type="InterPro" id="IPR027417">
    <property type="entry name" value="P-loop_NTPase"/>
</dbReference>
<keyword evidence="1" id="KW-0547">Nucleotide-binding</keyword>
<dbReference type="Pfam" id="PF19263">
    <property type="entry name" value="DUF5906"/>
    <property type="match status" value="1"/>
</dbReference>
<dbReference type="SMART" id="SM00885">
    <property type="entry name" value="D5_N"/>
    <property type="match status" value="1"/>
</dbReference>
<dbReference type="Gene3D" id="3.40.50.300">
    <property type="entry name" value="P-loop containing nucleotide triphosphate hydrolases"/>
    <property type="match status" value="1"/>
</dbReference>
<dbReference type="InterPro" id="IPR014818">
    <property type="entry name" value="Phage/plasmid_primase_P4_C"/>
</dbReference>
<evidence type="ECO:0000256" key="3">
    <source>
        <dbReference type="ARBA" id="ARBA00022840"/>
    </source>
</evidence>
<sequence>MKKLHTATTTLNKRIISLFGSIKDNRPQSHEVDWSELVSLFSVHDEREEKEGGAFSGAEFVPNTTRKKENAVQVNFVVLDIDSGNKDAFIARCKQQGWTCIIYSTFSHVTGNDCFRAVFQPSRPILPAEWPIAWDAMNYLLGAQSDTATRDISHIFYTPSHPKASKADAFVEVIEGDKPVDVEMLLVTPVIETVIMKARKKKSSSKSSDDMSCREIADEVRKAFAGGLWYYNENFRVYADGYWRKLNQRVEVTKFILEKYADLSAAGAYEATETLKIMCSELANEINVQEDKAGQEAMRRLICLKNGTLDPVTRELLPHAPEHRRMCALDIEWNPAAEAKRFLTFLFEIWGAEPDYAERVEFLQEWMGYLLLPSNKFERFLWLTGAGANGKSVLLEVMANLVGRENTTWAHLDRLNRTAVRATLEGKMLNISTEMNADGTLVDGHLKSITSGEPIDAEPKYKDPYSFIPTVKLVAATNHLPRLKDTSGGFARRACILAFNKVFSPEERDANLSQTLTGELAGILVWSLEGLARLLERGRFVPPPSSDATVQAYRIEADSVSLFNHDCLDPCTNGTPVGILYQAYREFCTTNGFQPTNVAIFGRRLSEAGIETLRKSRGKPIRAAKMRVSTEADDVPSASNVVAIARKGTKVSADELFGDLDSTGTEG</sequence>
<dbReference type="InterPro" id="IPR051620">
    <property type="entry name" value="ORF904-like_C"/>
</dbReference>
<keyword evidence="6" id="KW-1185">Reference proteome</keyword>
<gene>
    <name evidence="5" type="ORF">GTP69_28180</name>
</gene>
<dbReference type="PROSITE" id="PS51206">
    <property type="entry name" value="SF3_HELICASE_1"/>
    <property type="match status" value="1"/>
</dbReference>
<dbReference type="SUPFAM" id="SSF52540">
    <property type="entry name" value="P-loop containing nucleoside triphosphate hydrolases"/>
    <property type="match status" value="1"/>
</dbReference>
<evidence type="ECO:0000259" key="4">
    <source>
        <dbReference type="PROSITE" id="PS51206"/>
    </source>
</evidence>
<evidence type="ECO:0000256" key="2">
    <source>
        <dbReference type="ARBA" id="ARBA00022801"/>
    </source>
</evidence>
<dbReference type="PANTHER" id="PTHR35372:SF2">
    <property type="entry name" value="SF3 HELICASE DOMAIN-CONTAINING PROTEIN"/>
    <property type="match status" value="1"/>
</dbReference>
<dbReference type="NCBIfam" id="TIGR01613">
    <property type="entry name" value="primase_Cterm"/>
    <property type="match status" value="1"/>
</dbReference>
<accession>A0ABW9W879</accession>
<keyword evidence="2" id="KW-0378">Hydrolase</keyword>
<dbReference type="EMBL" id="WWCT01000035">
    <property type="protein sequence ID" value="MYN30292.1"/>
    <property type="molecule type" value="Genomic_DNA"/>
</dbReference>
<dbReference type="InterPro" id="IPR014015">
    <property type="entry name" value="Helicase_SF3_DNA-vir"/>
</dbReference>
<dbReference type="InterPro" id="IPR006500">
    <property type="entry name" value="Helicase_put_C_phage/plasmid"/>
</dbReference>
<protein>
    <recommendedName>
        <fullName evidence="4">SF3 helicase domain-containing protein</fullName>
    </recommendedName>
</protein>
<organism evidence="5 6">
    <name type="scientific">Duganella levis</name>
    <dbReference type="NCBI Taxonomy" id="2692169"/>
    <lineage>
        <taxon>Bacteria</taxon>
        <taxon>Pseudomonadati</taxon>
        <taxon>Pseudomonadota</taxon>
        <taxon>Betaproteobacteria</taxon>
        <taxon>Burkholderiales</taxon>
        <taxon>Oxalobacteraceae</taxon>
        <taxon>Telluria group</taxon>
        <taxon>Duganella</taxon>
    </lineage>
</organism>
<comment type="caution">
    <text evidence="5">The sequence shown here is derived from an EMBL/GenBank/DDBJ whole genome shotgun (WGS) entry which is preliminary data.</text>
</comment>
<feature type="domain" description="SF3 helicase" evidence="4">
    <location>
        <begin position="358"/>
        <end position="512"/>
    </location>
</feature>